<dbReference type="CDD" id="cd07525">
    <property type="entry name" value="HAD_like"/>
    <property type="match status" value="1"/>
</dbReference>
<keyword evidence="2" id="KW-1185">Reference proteome</keyword>
<dbReference type="PANTHER" id="PTHR19288">
    <property type="entry name" value="4-NITROPHENYLPHOSPHATASE-RELATED"/>
    <property type="match status" value="1"/>
</dbReference>
<dbReference type="Pfam" id="PF13344">
    <property type="entry name" value="Hydrolase_6"/>
    <property type="match status" value="1"/>
</dbReference>
<dbReference type="NCBIfam" id="TIGR01460">
    <property type="entry name" value="HAD-SF-IIA"/>
    <property type="match status" value="1"/>
</dbReference>
<dbReference type="GO" id="GO:0005737">
    <property type="term" value="C:cytoplasm"/>
    <property type="evidence" value="ECO:0007669"/>
    <property type="project" value="TreeGrafter"/>
</dbReference>
<dbReference type="InterPro" id="IPR036412">
    <property type="entry name" value="HAD-like_sf"/>
</dbReference>
<evidence type="ECO:0000313" key="2">
    <source>
        <dbReference type="Proteomes" id="UP000182703"/>
    </source>
</evidence>
<dbReference type="InterPro" id="IPR006356">
    <property type="entry name" value="HAD-SF_hydro_IIA_hyp3"/>
</dbReference>
<dbReference type="EMBL" id="CP018095">
    <property type="protein sequence ID" value="APF36835.1"/>
    <property type="molecule type" value="Genomic_DNA"/>
</dbReference>
<proteinExistence type="predicted"/>
<name>A0AAC9JQ49_9HYPH</name>
<dbReference type="InterPro" id="IPR006357">
    <property type="entry name" value="HAD-SF_hydro_IIA"/>
</dbReference>
<keyword evidence="1" id="KW-0378">Hydrolase</keyword>
<dbReference type="PANTHER" id="PTHR19288:SF90">
    <property type="entry name" value="OS08G0542600 PROTEIN"/>
    <property type="match status" value="1"/>
</dbReference>
<dbReference type="KEGG" id="cdq:BOQ54_05425"/>
<reference evidence="1 2" key="1">
    <citation type="submission" date="2016-11" db="EMBL/GenBank/DDBJ databases">
        <title>Complete genome sequence of the aerobically denitrifying bacterium Chelatococcus daeguensis TAD1.</title>
        <authorList>
            <person name="Yang Y."/>
            <person name="Huang S."/>
            <person name="Lin E."/>
        </authorList>
    </citation>
    <scope>NUCLEOTIDE SEQUENCE [LARGE SCALE GENOMIC DNA]</scope>
    <source>
        <strain evidence="1 2">TAD1</strain>
    </source>
</reference>
<dbReference type="RefSeq" id="WP_071923473.1">
    <property type="nucleotide sequence ID" value="NZ_CP018095.1"/>
</dbReference>
<dbReference type="GO" id="GO:0016791">
    <property type="term" value="F:phosphatase activity"/>
    <property type="evidence" value="ECO:0007669"/>
    <property type="project" value="TreeGrafter"/>
</dbReference>
<dbReference type="AlphaFoldDB" id="A0AAC9JQ49"/>
<gene>
    <name evidence="1" type="ORF">BOQ54_05425</name>
</gene>
<evidence type="ECO:0000313" key="1">
    <source>
        <dbReference type="EMBL" id="APF36835.1"/>
    </source>
</evidence>
<dbReference type="NCBIfam" id="TIGR01459">
    <property type="entry name" value="HAD-SF-IIA-hyp4"/>
    <property type="match status" value="1"/>
</dbReference>
<sequence length="293" mass="30883">MTDRPASPPPIIQGLRTIADRYDVILCDIWGVLHNGLEAFAPAGEALQRFRQRGGQVVLVSNAPRPNGDVLTLLDGFGVKREAYDAAVTSGDVTRSQIAARPGEPLLHIGPDRDLPLFDGLDAPLTTAAGARYAVCTGLVDDERETPDDYAGLLAEMHAAGLPMVCANPDLVVERGTALIYCAGALAAAYEEIGGTVTYAGKPHKPIYERALGEAERIRGAHVPVSRVLAIGDAIRTDVAGAHSIGADALLVTRGIHAAEISPLGGSLDEIALAAWLEDATHRPQAIIESLVW</sequence>
<dbReference type="Gene3D" id="3.40.50.1000">
    <property type="entry name" value="HAD superfamily/HAD-like"/>
    <property type="match status" value="2"/>
</dbReference>
<accession>A0AAC9JQ49</accession>
<protein>
    <submittedName>
        <fullName evidence="1">HAD family hydrolase</fullName>
    </submittedName>
</protein>
<dbReference type="SUPFAM" id="SSF56784">
    <property type="entry name" value="HAD-like"/>
    <property type="match status" value="1"/>
</dbReference>
<dbReference type="InterPro" id="IPR023214">
    <property type="entry name" value="HAD_sf"/>
</dbReference>
<organism evidence="1 2">
    <name type="scientific">Chelatococcus daeguensis</name>
    <dbReference type="NCBI Taxonomy" id="444444"/>
    <lineage>
        <taxon>Bacteria</taxon>
        <taxon>Pseudomonadati</taxon>
        <taxon>Pseudomonadota</taxon>
        <taxon>Alphaproteobacteria</taxon>
        <taxon>Hyphomicrobiales</taxon>
        <taxon>Chelatococcaceae</taxon>
        <taxon>Chelatococcus</taxon>
    </lineage>
</organism>
<dbReference type="Pfam" id="PF13242">
    <property type="entry name" value="Hydrolase_like"/>
    <property type="match status" value="1"/>
</dbReference>
<dbReference type="Proteomes" id="UP000182703">
    <property type="component" value="Chromosome"/>
</dbReference>